<reference evidence="1 2" key="1">
    <citation type="submission" date="2019-02" db="EMBL/GenBank/DDBJ databases">
        <title>Flavobacterium sp. RD-2-33 isolated from forest soil.</title>
        <authorList>
            <person name="Chaudhary D.K."/>
        </authorList>
    </citation>
    <scope>NUCLEOTIDE SEQUENCE [LARGE SCALE GENOMIC DNA]</scope>
    <source>
        <strain evidence="1 2">RD-2-33</strain>
    </source>
</reference>
<proteinExistence type="predicted"/>
<accession>A0A4Q9YX15</accession>
<gene>
    <name evidence="1" type="ORF">EZL74_08520</name>
</gene>
<dbReference type="AlphaFoldDB" id="A0A4Q9YX15"/>
<protein>
    <submittedName>
        <fullName evidence="1">Uncharacterized protein</fullName>
    </submittedName>
</protein>
<evidence type="ECO:0000313" key="2">
    <source>
        <dbReference type="Proteomes" id="UP000293300"/>
    </source>
</evidence>
<dbReference type="RefSeq" id="WP_131476189.1">
    <property type="nucleotide sequence ID" value="NZ_SJPE01000009.1"/>
</dbReference>
<evidence type="ECO:0000313" key="1">
    <source>
        <dbReference type="EMBL" id="TBX68345.1"/>
    </source>
</evidence>
<dbReference type="OrthoDB" id="1493206at2"/>
<dbReference type="Proteomes" id="UP000293300">
    <property type="component" value="Unassembled WGS sequence"/>
</dbReference>
<organism evidence="1 2">
    <name type="scientific">Flavobacterium silvisoli</name>
    <dbReference type="NCBI Taxonomy" id="2529433"/>
    <lineage>
        <taxon>Bacteria</taxon>
        <taxon>Pseudomonadati</taxon>
        <taxon>Bacteroidota</taxon>
        <taxon>Flavobacteriia</taxon>
        <taxon>Flavobacteriales</taxon>
        <taxon>Flavobacteriaceae</taxon>
        <taxon>Flavobacterium</taxon>
    </lineage>
</organism>
<name>A0A4Q9YX15_9FLAO</name>
<dbReference type="EMBL" id="SJPE01000009">
    <property type="protein sequence ID" value="TBX68345.1"/>
    <property type="molecule type" value="Genomic_DNA"/>
</dbReference>
<sequence length="184" mass="21917">MKNGEIHYQQKKFDVNWGNYSRTGKRHLVNFLIRDHYSNCFYAETHPIDEMPHLKEFLFNAWKEKEDFEFCGIPNYIIGGKHIVESYPDILNFCKNTNCTFELATSGFATGIRSVRDWEKNIKYFTLFENLRHIDDFQSNSNLICREINLRDSGKTEPNLKKWIENISQVKSYNTDAEFYNLFL</sequence>
<keyword evidence="2" id="KW-1185">Reference proteome</keyword>
<comment type="caution">
    <text evidence="1">The sequence shown here is derived from an EMBL/GenBank/DDBJ whole genome shotgun (WGS) entry which is preliminary data.</text>
</comment>